<protein>
    <submittedName>
        <fullName evidence="4">Adenylate and Guanylate cyclase catalytic domain containing protein</fullName>
    </submittedName>
</protein>
<dbReference type="RefSeq" id="XP_068357222.1">
    <property type="nucleotide sequence ID" value="XM_068506189.1"/>
</dbReference>
<keyword evidence="2" id="KW-0472">Membrane</keyword>
<evidence type="ECO:0000256" key="1">
    <source>
        <dbReference type="SAM" id="MobiDB-lite"/>
    </source>
</evidence>
<feature type="transmembrane region" description="Helical" evidence="2">
    <location>
        <begin position="320"/>
        <end position="341"/>
    </location>
</feature>
<evidence type="ECO:0000259" key="3">
    <source>
        <dbReference type="PROSITE" id="PS50112"/>
    </source>
</evidence>
<dbReference type="NCBIfam" id="TIGR00229">
    <property type="entry name" value="sensory_box"/>
    <property type="match status" value="1"/>
</dbReference>
<dbReference type="VEuPathDB" id="TrichDB:TRFO_28453"/>
<dbReference type="Gene3D" id="3.30.450.20">
    <property type="entry name" value="PAS domain"/>
    <property type="match status" value="1"/>
</dbReference>
<feature type="domain" description="PAS" evidence="3">
    <location>
        <begin position="1224"/>
        <end position="1275"/>
    </location>
</feature>
<feature type="transmembrane region" description="Helical" evidence="2">
    <location>
        <begin position="945"/>
        <end position="969"/>
    </location>
</feature>
<dbReference type="SMART" id="SM00091">
    <property type="entry name" value="PAS"/>
    <property type="match status" value="1"/>
</dbReference>
<feature type="transmembrane region" description="Helical" evidence="2">
    <location>
        <begin position="117"/>
        <end position="141"/>
    </location>
</feature>
<dbReference type="InterPro" id="IPR035965">
    <property type="entry name" value="PAS-like_dom_sf"/>
</dbReference>
<feature type="transmembrane region" description="Helical" evidence="2">
    <location>
        <begin position="636"/>
        <end position="658"/>
    </location>
</feature>
<feature type="transmembrane region" description="Helical" evidence="2">
    <location>
        <begin position="294"/>
        <end position="314"/>
    </location>
</feature>
<dbReference type="SUPFAM" id="SSF55785">
    <property type="entry name" value="PYP-like sensor domain (PAS domain)"/>
    <property type="match status" value="1"/>
</dbReference>
<dbReference type="GO" id="GO:0006355">
    <property type="term" value="P:regulation of DNA-templated transcription"/>
    <property type="evidence" value="ECO:0007669"/>
    <property type="project" value="InterPro"/>
</dbReference>
<feature type="region of interest" description="Disordered" evidence="1">
    <location>
        <begin position="592"/>
        <end position="611"/>
    </location>
</feature>
<dbReference type="InterPro" id="IPR013767">
    <property type="entry name" value="PAS_fold"/>
</dbReference>
<dbReference type="GeneID" id="94840893"/>
<feature type="transmembrane region" description="Helical" evidence="2">
    <location>
        <begin position="845"/>
        <end position="872"/>
    </location>
</feature>
<evidence type="ECO:0000313" key="5">
    <source>
        <dbReference type="Proteomes" id="UP000179807"/>
    </source>
</evidence>
<proteinExistence type="predicted"/>
<keyword evidence="5" id="KW-1185">Reference proteome</keyword>
<feature type="transmembrane region" description="Helical" evidence="2">
    <location>
        <begin position="150"/>
        <end position="170"/>
    </location>
</feature>
<feature type="transmembrane region" description="Helical" evidence="2">
    <location>
        <begin position="1156"/>
        <end position="1175"/>
    </location>
</feature>
<name>A0A1J4K2Y2_9EUKA</name>
<organism evidence="4 5">
    <name type="scientific">Tritrichomonas foetus</name>
    <dbReference type="NCBI Taxonomy" id="1144522"/>
    <lineage>
        <taxon>Eukaryota</taxon>
        <taxon>Metamonada</taxon>
        <taxon>Parabasalia</taxon>
        <taxon>Tritrichomonadida</taxon>
        <taxon>Tritrichomonadidae</taxon>
        <taxon>Tritrichomonas</taxon>
    </lineage>
</organism>
<feature type="transmembrane region" description="Helical" evidence="2">
    <location>
        <begin position="235"/>
        <end position="251"/>
    </location>
</feature>
<feature type="transmembrane region" description="Helical" evidence="2">
    <location>
        <begin position="190"/>
        <end position="214"/>
    </location>
</feature>
<reference evidence="4" key="1">
    <citation type="submission" date="2016-10" db="EMBL/GenBank/DDBJ databases">
        <authorList>
            <person name="Benchimol M."/>
            <person name="Almeida L.G."/>
            <person name="Vasconcelos A.T."/>
            <person name="Perreira-Neves A."/>
            <person name="Rosa I.A."/>
            <person name="Tasca T."/>
            <person name="Bogo M.R."/>
            <person name="de Souza W."/>
        </authorList>
    </citation>
    <scope>NUCLEOTIDE SEQUENCE [LARGE SCALE GENOMIC DNA]</scope>
    <source>
        <strain evidence="4">K</strain>
    </source>
</reference>
<feature type="transmembrane region" description="Helical" evidence="2">
    <location>
        <begin position="263"/>
        <end position="282"/>
    </location>
</feature>
<comment type="caution">
    <text evidence="4">The sequence shown here is derived from an EMBL/GenBank/DDBJ whole genome shotgun (WGS) entry which is preliminary data.</text>
</comment>
<keyword evidence="2" id="KW-1133">Transmembrane helix</keyword>
<dbReference type="OrthoDB" id="10623501at2759"/>
<keyword evidence="2" id="KW-0812">Transmembrane</keyword>
<feature type="transmembrane region" description="Helical" evidence="2">
    <location>
        <begin position="984"/>
        <end position="1004"/>
    </location>
</feature>
<dbReference type="InterPro" id="IPR000014">
    <property type="entry name" value="PAS"/>
</dbReference>
<feature type="region of interest" description="Disordered" evidence="1">
    <location>
        <begin position="1282"/>
        <end position="1316"/>
    </location>
</feature>
<dbReference type="Pfam" id="PF00989">
    <property type="entry name" value="PAS"/>
    <property type="match status" value="1"/>
</dbReference>
<sequence>MNVADTSGNASSFMQNTSMSFNSSNDMKYGGLIEKSPYKKLLRQLTQLFSYVYTVAPSFNLVHKIVSIIRLLQFGGPALYAGYSMFWSDDDSSRSAVSIISIFFHIVPPDYRDVGGYYFSIIYLVLISLLIILLIISAIIYQKNANLPKLVPPMISFYFATFGNILHPIAFELCFSELSRVLFMDVEISMITVIILVVLVVIISCIFFWIYLMIATQSLMFRPNSLQTVTSSPQMVIFLSQIIVTTITGFAECMDGQKTIQSVLLFVTSIIYFLSSYAAFYYGGIISSMETAAYLSTCITGGLFSFIVAICLLIDVMGNLVFLVGFVVVWVGLMILSTYLCSKIRTRNIKKLDDILDDVNNIEDIKRVNNFINIAVDGFFIAHPVCLNWQLMKLGIEKWPKEQMPWFLYAKFISIYPEETQTLEWIFRMIISNKVKGISAKTVKEQSMSIARLREPNLSQDLKTKINTASKHISSTKQKLRRVWDLAIQGNISDIESATKRAIDEIEQSEAELMHIYRQFPNNRFVTRTYARFSRELKADHATYIDMLEKTRMLQRGITVNKDQAHEFGLSIFSNLPDKISISKDSNSIANQGTESFSTSQMEIENEEDQNQEADDSIVLVQRIETLIIPSTRYSLIIRVVMFLILFATPIIFIMVYMSSYINTLTKPPQYLQSITRLRTFLFQTTAFSMRRAYELLGLFSSVKNTTTILPASLGSSWSTVDHLVSVVSQLSSTMQSAEEFRAFDSNNKWIEIAKSDIFDSVIEYKYYEKDVPNPKQISLMSALADFILQQQELMKANAAVSNSIVNSSTLLNTIMNVPSLSTVVDEALDAIIMYISDEDDEYRVLFKIIMIVVIVVIVVFFSLALILQLIWINSNKEQVYRCLTALPKNTVSSLAENLRVLKKDTENSSSSMVNTEMNKQEDSIMKTLVAGGSSSSTKILDMSLLIVCSVIIIATHIGCTVILCNLMITETVYLYQNCPHLNYLQGAYSMIIGTCTMVTMMIVNDDPTKNIYLLTKDFIKDSYNTRLSAARRNYHYARFGNYEQEIPPYAGFRAGVLYASSQMSCPFPYEIPSGFVEATKCYSADLSFVLLEAIWNTRTIPYFNSDDEGIPDESVLEEVWGLLIFPIYDAFFEPMVSNIIDTIMNEMIKKKNNQIPIVIVMFALAFVAEVIAIIQTLRIERHMRGVLRLLLHAPSKVVLSTPKIMRVLGGDFKKNRNDSGTRSAEFFRAVVENLPDGVVIGDAEMKIISTNKSLLRVLDLNSDEVIEKSLNELFDSRFTFEDEKDPNGNNNHQSKDHNTTKEHTTKNTKKGNSISYEVNGKGTFKKLMDQLSALKLQLLILVEE</sequence>
<evidence type="ECO:0000313" key="4">
    <source>
        <dbReference type="EMBL" id="OHT04086.1"/>
    </source>
</evidence>
<dbReference type="Proteomes" id="UP000179807">
    <property type="component" value="Unassembled WGS sequence"/>
</dbReference>
<feature type="compositionally biased region" description="Basic and acidic residues" evidence="1">
    <location>
        <begin position="1294"/>
        <end position="1306"/>
    </location>
</feature>
<dbReference type="EMBL" id="MLAK01000805">
    <property type="protein sequence ID" value="OHT04086.1"/>
    <property type="molecule type" value="Genomic_DNA"/>
</dbReference>
<dbReference type="PROSITE" id="PS50112">
    <property type="entry name" value="PAS"/>
    <property type="match status" value="1"/>
</dbReference>
<accession>A0A1J4K2Y2</accession>
<evidence type="ECO:0000256" key="2">
    <source>
        <dbReference type="SAM" id="Phobius"/>
    </source>
</evidence>
<gene>
    <name evidence="4" type="ORF">TRFO_28453</name>
</gene>